<keyword evidence="3" id="KW-1185">Reference proteome</keyword>
<dbReference type="EMBL" id="MCFC01000116">
    <property type="protein sequence ID" value="ORY21221.1"/>
    <property type="molecule type" value="Genomic_DNA"/>
</dbReference>
<dbReference type="InParanoid" id="A0A1Y2AF73"/>
<evidence type="ECO:0000313" key="2">
    <source>
        <dbReference type="EMBL" id="ORY21221.1"/>
    </source>
</evidence>
<evidence type="ECO:0000256" key="1">
    <source>
        <dbReference type="SAM" id="MobiDB-lite"/>
    </source>
</evidence>
<feature type="region of interest" description="Disordered" evidence="1">
    <location>
        <begin position="1"/>
        <end position="27"/>
    </location>
</feature>
<comment type="caution">
    <text evidence="2">The sequence shown here is derived from an EMBL/GenBank/DDBJ whole genome shotgun (WGS) entry which is preliminary data.</text>
</comment>
<organism evidence="2 3">
    <name type="scientific">Naematelia encephala</name>
    <dbReference type="NCBI Taxonomy" id="71784"/>
    <lineage>
        <taxon>Eukaryota</taxon>
        <taxon>Fungi</taxon>
        <taxon>Dikarya</taxon>
        <taxon>Basidiomycota</taxon>
        <taxon>Agaricomycotina</taxon>
        <taxon>Tremellomycetes</taxon>
        <taxon>Tremellales</taxon>
        <taxon>Naemateliaceae</taxon>
        <taxon>Naematelia</taxon>
    </lineage>
</organism>
<name>A0A1Y2AF73_9TREE</name>
<dbReference type="AlphaFoldDB" id="A0A1Y2AF73"/>
<sequence length="332" mass="37209">MTHPIRRSSRQGVLTSDHNDDHESLSTISTGITSYILGDLRREANARMDERERRNALKDFDSTPTSEWDWGPDLPRGQERVEGTEIRNFRSHYRAYQQARILEDEPDMAVPQRDRIHWFDSDSSTDFSDTVRGGNTGVLVDEQSSSPELSESETVRENYCVAFPTPALGGAGSLPIFSSSSNDNDHDPFHILPGFHAITSFSPYTNSANMITRPHEIDCDLPSSPLEGRFGTKSTSAMLTCRNDARHTEIDEDLDYQQQIRLKTSPSPSPLVSLGQDSRPYGDGNEEETGDGGNSITTPDFSRQVLRDIRRIPLSSGRRVRVRNGILKLLAR</sequence>
<accession>A0A1Y2AF73</accession>
<gene>
    <name evidence="2" type="ORF">BCR39DRAFT_554087</name>
</gene>
<evidence type="ECO:0000313" key="3">
    <source>
        <dbReference type="Proteomes" id="UP000193986"/>
    </source>
</evidence>
<dbReference type="Proteomes" id="UP000193986">
    <property type="component" value="Unassembled WGS sequence"/>
</dbReference>
<protein>
    <submittedName>
        <fullName evidence="2">Uncharacterized protein</fullName>
    </submittedName>
</protein>
<proteinExistence type="predicted"/>
<feature type="region of interest" description="Disordered" evidence="1">
    <location>
        <begin position="263"/>
        <end position="302"/>
    </location>
</feature>
<reference evidence="2 3" key="1">
    <citation type="submission" date="2016-07" db="EMBL/GenBank/DDBJ databases">
        <title>Pervasive Adenine N6-methylation of Active Genes in Fungi.</title>
        <authorList>
            <consortium name="DOE Joint Genome Institute"/>
            <person name="Mondo S.J."/>
            <person name="Dannebaum R.O."/>
            <person name="Kuo R.C."/>
            <person name="Labutti K."/>
            <person name="Haridas S."/>
            <person name="Kuo A."/>
            <person name="Salamov A."/>
            <person name="Ahrendt S.R."/>
            <person name="Lipzen A."/>
            <person name="Sullivan W."/>
            <person name="Andreopoulos W.B."/>
            <person name="Clum A."/>
            <person name="Lindquist E."/>
            <person name="Daum C."/>
            <person name="Ramamoorthy G.K."/>
            <person name="Gryganskyi A."/>
            <person name="Culley D."/>
            <person name="Magnuson J.K."/>
            <person name="James T.Y."/>
            <person name="O'Malley M.A."/>
            <person name="Stajich J.E."/>
            <person name="Spatafora J.W."/>
            <person name="Visel A."/>
            <person name="Grigoriev I.V."/>
        </authorList>
    </citation>
    <scope>NUCLEOTIDE SEQUENCE [LARGE SCALE GENOMIC DNA]</scope>
    <source>
        <strain evidence="2 3">68-887.2</strain>
    </source>
</reference>